<dbReference type="InterPro" id="IPR014543">
    <property type="entry name" value="UCP028291"/>
</dbReference>
<proteinExistence type="predicted"/>
<dbReference type="EMBL" id="MOMC01000148">
    <property type="protein sequence ID" value="ONH21788.1"/>
    <property type="molecule type" value="Genomic_DNA"/>
</dbReference>
<accession>A0A1V2HZ18</accession>
<dbReference type="Gene3D" id="3.30.310.50">
    <property type="entry name" value="Alpha-D-phosphohexomutase, C-terminal domain"/>
    <property type="match status" value="1"/>
</dbReference>
<evidence type="ECO:0008006" key="3">
    <source>
        <dbReference type="Google" id="ProtNLM"/>
    </source>
</evidence>
<name>A0A1V2HZ18_9ACTN</name>
<sequence length="107" mass="11532">MPTAHARVATDRAARYLTQLCGHLDAIHDRHRTGHGGPDTPTVQAVTRTGNAGLLEFDRGTCRIEATPDTVVLSAEAPDAESLRQIQNAVTHRLEIIGGREGLAVTW</sequence>
<evidence type="ECO:0000313" key="1">
    <source>
        <dbReference type="EMBL" id="ONH21788.1"/>
    </source>
</evidence>
<organism evidence="1 2">
    <name type="scientific">Pseudofrankia asymbiotica</name>
    <dbReference type="NCBI Taxonomy" id="1834516"/>
    <lineage>
        <taxon>Bacteria</taxon>
        <taxon>Bacillati</taxon>
        <taxon>Actinomycetota</taxon>
        <taxon>Actinomycetes</taxon>
        <taxon>Frankiales</taxon>
        <taxon>Frankiaceae</taxon>
        <taxon>Pseudofrankia</taxon>
    </lineage>
</organism>
<dbReference type="RefSeq" id="WP_076823065.1">
    <property type="nucleotide sequence ID" value="NZ_MOMC01000148.1"/>
</dbReference>
<reference evidence="2" key="1">
    <citation type="submission" date="2016-10" db="EMBL/GenBank/DDBJ databases">
        <title>Frankia sp. NRRL B-16386 Genome sequencing.</title>
        <authorList>
            <person name="Ghodhbane-Gtari F."/>
            <person name="Swanson E."/>
            <person name="Gueddou A."/>
            <person name="Hezbri K."/>
            <person name="Ktari K."/>
            <person name="Nouioui I."/>
            <person name="Morris K."/>
            <person name="Simpson S."/>
            <person name="Abebe-Akele F."/>
            <person name="Thomas K."/>
            <person name="Gtari M."/>
            <person name="Tisa L.S."/>
        </authorList>
    </citation>
    <scope>NUCLEOTIDE SEQUENCE [LARGE SCALE GENOMIC DNA]</scope>
    <source>
        <strain evidence="2">NRRL B-16386</strain>
    </source>
</reference>
<dbReference type="Pfam" id="PF09981">
    <property type="entry name" value="DUF2218"/>
    <property type="match status" value="1"/>
</dbReference>
<protein>
    <recommendedName>
        <fullName evidence="3">DUF2218 domain-containing protein</fullName>
    </recommendedName>
</protein>
<evidence type="ECO:0000313" key="2">
    <source>
        <dbReference type="Proteomes" id="UP000188929"/>
    </source>
</evidence>
<dbReference type="OrthoDB" id="9806511at2"/>
<keyword evidence="2" id="KW-1185">Reference proteome</keyword>
<comment type="caution">
    <text evidence="1">The sequence shown here is derived from an EMBL/GenBank/DDBJ whole genome shotgun (WGS) entry which is preliminary data.</text>
</comment>
<dbReference type="STRING" id="1834516.BL253_37860"/>
<dbReference type="AlphaFoldDB" id="A0A1V2HZ18"/>
<dbReference type="Proteomes" id="UP000188929">
    <property type="component" value="Unassembled WGS sequence"/>
</dbReference>
<gene>
    <name evidence="1" type="ORF">BL253_37860</name>
</gene>